<evidence type="ECO:0000313" key="1">
    <source>
        <dbReference type="EMBL" id="TDS14866.1"/>
    </source>
</evidence>
<organism evidence="1 2">
    <name type="scientific">Sphingobacterium paludis</name>
    <dbReference type="NCBI Taxonomy" id="1476465"/>
    <lineage>
        <taxon>Bacteria</taxon>
        <taxon>Pseudomonadati</taxon>
        <taxon>Bacteroidota</taxon>
        <taxon>Sphingobacteriia</taxon>
        <taxon>Sphingobacteriales</taxon>
        <taxon>Sphingobacteriaceae</taxon>
        <taxon>Sphingobacterium</taxon>
    </lineage>
</organism>
<gene>
    <name evidence="1" type="ORF">B0I21_103367</name>
</gene>
<keyword evidence="2" id="KW-1185">Reference proteome</keyword>
<dbReference type="AlphaFoldDB" id="A0A4R7D796"/>
<reference evidence="1 2" key="1">
    <citation type="submission" date="2019-03" db="EMBL/GenBank/DDBJ databases">
        <title>Genomic Encyclopedia of Type Strains, Phase III (KMG-III): the genomes of soil and plant-associated and newly described type strains.</title>
        <authorList>
            <person name="Whitman W."/>
        </authorList>
    </citation>
    <scope>NUCLEOTIDE SEQUENCE [LARGE SCALE GENOMIC DNA]</scope>
    <source>
        <strain evidence="1 2">CGMCC 1.12801</strain>
    </source>
</reference>
<proteinExistence type="predicted"/>
<evidence type="ECO:0008006" key="3">
    <source>
        <dbReference type="Google" id="ProtNLM"/>
    </source>
</evidence>
<dbReference type="PROSITE" id="PS51257">
    <property type="entry name" value="PROKAR_LIPOPROTEIN"/>
    <property type="match status" value="1"/>
</dbReference>
<protein>
    <recommendedName>
        <fullName evidence="3">Substrate import-associated zinc metallohydrolase lipoprotein</fullName>
    </recommendedName>
</protein>
<name>A0A4R7D796_9SPHI</name>
<dbReference type="OrthoDB" id="1114958at2"/>
<comment type="caution">
    <text evidence="1">The sequence shown here is derived from an EMBL/GenBank/DDBJ whole genome shotgun (WGS) entry which is preliminary data.</text>
</comment>
<sequence>MLNQNKSFTSVLFFVGIVATLSLISSCKKSDVHHEEKILFPDDGDDREFDNLIVTYNVNGNTIVLDKVFPIPSDGSIDKEIWEKQQKAIDEHKKRFKFFADIIPAAYRKEITRFTVSYPEEGSNVYATIGRRKNSSISQFSLNISYDFEKGRTQIPNFSAPDYKHNTLGYDIATYAMIHEFGHYITLNKSQAYLQYYPESDNYGVNYKEGSFITQMIGISWNRVFELPEEILIAMNKSDIFNALPGEFVSAYACSSFDEDGAETFTHFVLLNDKPQDVDGKSKKILLFYQDPEMVKIRTEIRQNLQRMGIAPGKPNM</sequence>
<dbReference type="Proteomes" id="UP000294752">
    <property type="component" value="Unassembled WGS sequence"/>
</dbReference>
<dbReference type="EMBL" id="SNZV01000003">
    <property type="protein sequence ID" value="TDS14866.1"/>
    <property type="molecule type" value="Genomic_DNA"/>
</dbReference>
<dbReference type="RefSeq" id="WP_133639887.1">
    <property type="nucleotide sequence ID" value="NZ_SNZV01000003.1"/>
</dbReference>
<evidence type="ECO:0000313" key="2">
    <source>
        <dbReference type="Proteomes" id="UP000294752"/>
    </source>
</evidence>
<accession>A0A4R7D796</accession>